<keyword evidence="6" id="KW-1185">Reference proteome</keyword>
<comment type="caution">
    <text evidence="5">The sequence shown here is derived from an EMBL/GenBank/DDBJ whole genome shotgun (WGS) entry which is preliminary data.</text>
</comment>
<name>A0A1J4MEY5_9CRYT</name>
<accession>A0A1J4MEY5</accession>
<keyword evidence="3" id="KW-0648">Protein biosynthesis</keyword>
<dbReference type="VEuPathDB" id="CryptoDB:cubi_03668"/>
<dbReference type="Gene3D" id="3.30.30.170">
    <property type="match status" value="1"/>
</dbReference>
<dbReference type="RefSeq" id="XP_028874179.1">
    <property type="nucleotide sequence ID" value="XM_029020682.1"/>
</dbReference>
<dbReference type="GO" id="GO:0005850">
    <property type="term" value="C:eukaryotic translation initiation factor 2 complex"/>
    <property type="evidence" value="ECO:0007669"/>
    <property type="project" value="TreeGrafter"/>
</dbReference>
<dbReference type="GO" id="GO:0003743">
    <property type="term" value="F:translation initiation factor activity"/>
    <property type="evidence" value="ECO:0007669"/>
    <property type="project" value="UniProtKB-KW"/>
</dbReference>
<gene>
    <name evidence="5" type="ORF">cubi_03668</name>
</gene>
<dbReference type="InterPro" id="IPR016190">
    <property type="entry name" value="Transl_init_fac_IF2/IF5_Zn-bd"/>
</dbReference>
<dbReference type="GO" id="GO:0001731">
    <property type="term" value="P:formation of translation preinitiation complex"/>
    <property type="evidence" value="ECO:0007669"/>
    <property type="project" value="TreeGrafter"/>
</dbReference>
<dbReference type="SUPFAM" id="SSF75689">
    <property type="entry name" value="Zinc-binding domain of translation initiation factor 2 beta"/>
    <property type="match status" value="1"/>
</dbReference>
<feature type="domain" description="Translation initiation factor IF2/IF5" evidence="4">
    <location>
        <begin position="79"/>
        <end position="190"/>
    </location>
</feature>
<dbReference type="PANTHER" id="PTHR23001:SF3">
    <property type="entry name" value="EUKARYOTIC TRANSLATION INITIATION FACTOR 2 SUBUNIT 2"/>
    <property type="match status" value="1"/>
</dbReference>
<dbReference type="GO" id="GO:0003729">
    <property type="term" value="F:mRNA binding"/>
    <property type="evidence" value="ECO:0007669"/>
    <property type="project" value="TreeGrafter"/>
</dbReference>
<evidence type="ECO:0000256" key="2">
    <source>
        <dbReference type="ARBA" id="ARBA00022540"/>
    </source>
</evidence>
<organism evidence="5 6">
    <name type="scientific">Cryptosporidium ubiquitum</name>
    <dbReference type="NCBI Taxonomy" id="857276"/>
    <lineage>
        <taxon>Eukaryota</taxon>
        <taxon>Sar</taxon>
        <taxon>Alveolata</taxon>
        <taxon>Apicomplexa</taxon>
        <taxon>Conoidasida</taxon>
        <taxon>Coccidia</taxon>
        <taxon>Eucoccidiorida</taxon>
        <taxon>Eimeriorina</taxon>
        <taxon>Cryptosporidiidae</taxon>
        <taxon>Cryptosporidium</taxon>
    </lineage>
</organism>
<dbReference type="PANTHER" id="PTHR23001">
    <property type="entry name" value="EUKARYOTIC TRANSLATION INITIATION FACTOR"/>
    <property type="match status" value="1"/>
</dbReference>
<dbReference type="SMART" id="SM00653">
    <property type="entry name" value="eIF2B_5"/>
    <property type="match status" value="1"/>
</dbReference>
<dbReference type="OrthoDB" id="10255414at2759"/>
<evidence type="ECO:0000313" key="6">
    <source>
        <dbReference type="Proteomes" id="UP000186176"/>
    </source>
</evidence>
<dbReference type="Pfam" id="PF01873">
    <property type="entry name" value="eIF-5_eIF-2B"/>
    <property type="match status" value="1"/>
</dbReference>
<protein>
    <submittedName>
        <fullName evidence="5">Translation initiation factor IF-2 betam beta subunit</fullName>
    </submittedName>
</protein>
<dbReference type="Proteomes" id="UP000186176">
    <property type="component" value="Unassembled WGS sequence"/>
</dbReference>
<evidence type="ECO:0000256" key="1">
    <source>
        <dbReference type="ARBA" id="ARBA00010397"/>
    </source>
</evidence>
<dbReference type="InterPro" id="IPR016189">
    <property type="entry name" value="Transl_init_fac_IF2/IF5_N"/>
</dbReference>
<dbReference type="EMBL" id="LRBP01000019">
    <property type="protein sequence ID" value="OII72798.1"/>
    <property type="molecule type" value="Genomic_DNA"/>
</dbReference>
<evidence type="ECO:0000313" key="5">
    <source>
        <dbReference type="EMBL" id="OII72798.1"/>
    </source>
</evidence>
<keyword evidence="2 5" id="KW-0396">Initiation factor</keyword>
<comment type="similarity">
    <text evidence="1">Belongs to the eIF-2-beta/eIF-5 family.</text>
</comment>
<dbReference type="InterPro" id="IPR002735">
    <property type="entry name" value="Transl_init_fac_IF2/IF5_dom"/>
</dbReference>
<dbReference type="GeneID" id="39980461"/>
<dbReference type="AlphaFoldDB" id="A0A1J4MEY5"/>
<evidence type="ECO:0000259" key="4">
    <source>
        <dbReference type="SMART" id="SM00653"/>
    </source>
</evidence>
<dbReference type="GO" id="GO:0031369">
    <property type="term" value="F:translation initiation factor binding"/>
    <property type="evidence" value="ECO:0007669"/>
    <property type="project" value="TreeGrafter"/>
</dbReference>
<dbReference type="SUPFAM" id="SSF100966">
    <property type="entry name" value="Translation initiation factor 2 beta, aIF2beta, N-terminal domain"/>
    <property type="match status" value="1"/>
</dbReference>
<sequence>MSEKELIEGVQKMDIGYDFGEKKKKKKSKEHKTGVAEVESSYVDGSGQLFVKGAIYPYEELLERVRRLILEHNPDLWGAKRYTLKPPQVVRVGSKKVAWINFQEICNIMQRNADHVFQFVLSELGTEGSIAGDGQLVLKGKYGPKHIEVLLRKYIMEYVACSMCKSPNTRLERDNRTRLYTIVCAACGANRSVQNIKTGFHAVSRADRKKAKAA</sequence>
<reference evidence="5 6" key="1">
    <citation type="submission" date="2016-10" db="EMBL/GenBank/DDBJ databases">
        <title>Reductive evolution of mitochondrial metabolism and differential evolution of invasion-related proteins in Cryptosporidium.</title>
        <authorList>
            <person name="Liu S."/>
            <person name="Roellig D.M."/>
            <person name="Guo Y."/>
            <person name="Li N."/>
            <person name="Frace M.A."/>
            <person name="Tang K."/>
            <person name="Zhang L."/>
            <person name="Feng Y."/>
            <person name="Xiao L."/>
        </authorList>
    </citation>
    <scope>NUCLEOTIDE SEQUENCE [LARGE SCALE GENOMIC DNA]</scope>
    <source>
        <strain evidence="5">39726</strain>
    </source>
</reference>
<dbReference type="FunFam" id="3.30.30.170:FF:000001">
    <property type="entry name" value="Eukaryotic translation initiation factor 2 subunit"/>
    <property type="match status" value="1"/>
</dbReference>
<proteinExistence type="inferred from homology"/>
<dbReference type="InterPro" id="IPR045196">
    <property type="entry name" value="IF2/IF5"/>
</dbReference>
<evidence type="ECO:0000256" key="3">
    <source>
        <dbReference type="ARBA" id="ARBA00022917"/>
    </source>
</evidence>